<dbReference type="OrthoDB" id="1931548at2759"/>
<comment type="caution">
    <text evidence="1">The sequence shown here is derived from an EMBL/GenBank/DDBJ whole genome shotgun (WGS) entry which is preliminary data.</text>
</comment>
<dbReference type="Proteomes" id="UP000091857">
    <property type="component" value="Chromosome 5"/>
</dbReference>
<dbReference type="EMBL" id="CM004391">
    <property type="protein sequence ID" value="OAY49694.1"/>
    <property type="molecule type" value="Genomic_DNA"/>
</dbReference>
<gene>
    <name evidence="1" type="ORF">MANES_05G075700v8</name>
</gene>
<dbReference type="Gramene" id="Manes.05G075700.1.v8.1">
    <property type="protein sequence ID" value="Manes.05G075700.1.v8.1.CDS"/>
    <property type="gene ID" value="Manes.05G075700.v8.1"/>
</dbReference>
<dbReference type="AlphaFoldDB" id="A0A2C9VU55"/>
<dbReference type="PANTHER" id="PTHR33356">
    <property type="entry name" value="TIP41-LIKE PROTEIN"/>
    <property type="match status" value="1"/>
</dbReference>
<protein>
    <submittedName>
        <fullName evidence="1">Uncharacterized protein</fullName>
    </submittedName>
</protein>
<sequence length="191" mass="21386">MAGYEDEEVGFEEGMAWLPSQIKHEAIWETKEDHHHHHHHCHQYRNLAKLPLQPQQLRSKSSPKPHGRTKYPINWASGGHGMQAIFLDTGENSCGTGVFLPRRAGTNLQSSKRPACAPVLLPARVVQALNLNAHEIGLQISRRQDAKNKSKGGDCVSMKNKNSKDASTECCVVSQNENSSPEIFLPKEWTY</sequence>
<keyword evidence="2" id="KW-1185">Reference proteome</keyword>
<evidence type="ECO:0000313" key="2">
    <source>
        <dbReference type="Proteomes" id="UP000091857"/>
    </source>
</evidence>
<organism evidence="1 2">
    <name type="scientific">Manihot esculenta</name>
    <name type="common">Cassava</name>
    <name type="synonym">Jatropha manihot</name>
    <dbReference type="NCBI Taxonomy" id="3983"/>
    <lineage>
        <taxon>Eukaryota</taxon>
        <taxon>Viridiplantae</taxon>
        <taxon>Streptophyta</taxon>
        <taxon>Embryophyta</taxon>
        <taxon>Tracheophyta</taxon>
        <taxon>Spermatophyta</taxon>
        <taxon>Magnoliopsida</taxon>
        <taxon>eudicotyledons</taxon>
        <taxon>Gunneridae</taxon>
        <taxon>Pentapetalae</taxon>
        <taxon>rosids</taxon>
        <taxon>fabids</taxon>
        <taxon>Malpighiales</taxon>
        <taxon>Euphorbiaceae</taxon>
        <taxon>Crotonoideae</taxon>
        <taxon>Manihoteae</taxon>
        <taxon>Manihot</taxon>
    </lineage>
</organism>
<proteinExistence type="predicted"/>
<dbReference type="PANTHER" id="PTHR33356:SF13">
    <property type="entry name" value="DUF4005 DOMAIN-CONTAINING PROTEIN"/>
    <property type="match status" value="1"/>
</dbReference>
<evidence type="ECO:0000313" key="1">
    <source>
        <dbReference type="EMBL" id="OAY49694.1"/>
    </source>
</evidence>
<name>A0A2C9VU55_MANES</name>
<reference evidence="2" key="1">
    <citation type="journal article" date="2016" name="Nat. Biotechnol.">
        <title>Sequencing wild and cultivated cassava and related species reveals extensive interspecific hybridization and genetic diversity.</title>
        <authorList>
            <person name="Bredeson J.V."/>
            <person name="Lyons J.B."/>
            <person name="Prochnik S.E."/>
            <person name="Wu G.A."/>
            <person name="Ha C.M."/>
            <person name="Edsinger-Gonzales E."/>
            <person name="Grimwood J."/>
            <person name="Schmutz J."/>
            <person name="Rabbi I.Y."/>
            <person name="Egesi C."/>
            <person name="Nauluvula P."/>
            <person name="Lebot V."/>
            <person name="Ndunguru J."/>
            <person name="Mkamilo G."/>
            <person name="Bart R.S."/>
            <person name="Setter T.L."/>
            <person name="Gleadow R.M."/>
            <person name="Kulakow P."/>
            <person name="Ferguson M.E."/>
            <person name="Rounsley S."/>
            <person name="Rokhsar D.S."/>
        </authorList>
    </citation>
    <scope>NUCLEOTIDE SEQUENCE [LARGE SCALE GENOMIC DNA]</scope>
    <source>
        <strain evidence="2">cv. AM560-2</strain>
    </source>
</reference>
<accession>A0A2C9VU55</accession>